<dbReference type="GO" id="GO:0043130">
    <property type="term" value="F:ubiquitin binding"/>
    <property type="evidence" value="ECO:0007669"/>
    <property type="project" value="TreeGrafter"/>
</dbReference>
<dbReference type="InterPro" id="IPR007716">
    <property type="entry name" value="NPL4_Zn-bd_put"/>
</dbReference>
<evidence type="ECO:0000256" key="4">
    <source>
        <dbReference type="ARBA" id="ARBA00019709"/>
    </source>
</evidence>
<dbReference type="Pfam" id="PF05021">
    <property type="entry name" value="NPL4"/>
    <property type="match status" value="1"/>
</dbReference>
<dbReference type="GO" id="GO:0006511">
    <property type="term" value="P:ubiquitin-dependent protein catabolic process"/>
    <property type="evidence" value="ECO:0007669"/>
    <property type="project" value="InterPro"/>
</dbReference>
<dbReference type="eggNOG" id="KOG2834">
    <property type="taxonomic scope" value="Eukaryota"/>
</dbReference>
<name>A0A0W0FAJ0_MONRR</name>
<evidence type="ECO:0000259" key="5">
    <source>
        <dbReference type="PROSITE" id="PS50249"/>
    </source>
</evidence>
<comment type="caution">
    <text evidence="6">The sequence shown here is derived from an EMBL/GenBank/DDBJ whole genome shotgun (WGS) entry which is preliminary data.</text>
</comment>
<comment type="subcellular location">
    <subcellularLocation>
        <location evidence="2">Cytoplasm</location>
        <location evidence="2">Perinuclear region</location>
    </subcellularLocation>
    <subcellularLocation>
        <location evidence="1">Nucleus membrane</location>
        <topology evidence="1">Peripheral membrane protein</topology>
        <orientation evidence="1">Cytoplasmic side</orientation>
    </subcellularLocation>
</comment>
<dbReference type="PANTHER" id="PTHR12710">
    <property type="entry name" value="NUCLEAR PROTEIN LOCALIZATION 4"/>
    <property type="match status" value="1"/>
</dbReference>
<dbReference type="CDD" id="cd08061">
    <property type="entry name" value="MPN_NPL4"/>
    <property type="match status" value="1"/>
</dbReference>
<reference evidence="6 7" key="1">
    <citation type="submission" date="2015-12" db="EMBL/GenBank/DDBJ databases">
        <title>Draft genome sequence of Moniliophthora roreri, the causal agent of frosty pod rot of cacao.</title>
        <authorList>
            <person name="Aime M.C."/>
            <person name="Diaz-Valderrama J.R."/>
            <person name="Kijpornyongpan T."/>
            <person name="Phillips-Mora W."/>
        </authorList>
    </citation>
    <scope>NUCLEOTIDE SEQUENCE [LARGE SCALE GENOMIC DNA]</scope>
    <source>
        <strain evidence="6 7">MCA 2952</strain>
    </source>
</reference>
<protein>
    <recommendedName>
        <fullName evidence="4">Nuclear protein localization protein 4</fullName>
    </recommendedName>
</protein>
<dbReference type="AlphaFoldDB" id="A0A0W0FAJ0"/>
<evidence type="ECO:0000313" key="6">
    <source>
        <dbReference type="EMBL" id="KTB33347.1"/>
    </source>
</evidence>
<accession>A0A0W0FAJ0</accession>
<dbReference type="GO" id="GO:0031625">
    <property type="term" value="F:ubiquitin protein ligase binding"/>
    <property type="evidence" value="ECO:0007669"/>
    <property type="project" value="TreeGrafter"/>
</dbReference>
<dbReference type="Pfam" id="PF05020">
    <property type="entry name" value="zf-NPL4"/>
    <property type="match status" value="1"/>
</dbReference>
<organism evidence="6 7">
    <name type="scientific">Moniliophthora roreri</name>
    <name type="common">Frosty pod rot fungus</name>
    <name type="synonym">Monilia roreri</name>
    <dbReference type="NCBI Taxonomy" id="221103"/>
    <lineage>
        <taxon>Eukaryota</taxon>
        <taxon>Fungi</taxon>
        <taxon>Dikarya</taxon>
        <taxon>Basidiomycota</taxon>
        <taxon>Agaricomycotina</taxon>
        <taxon>Agaricomycetes</taxon>
        <taxon>Agaricomycetidae</taxon>
        <taxon>Agaricales</taxon>
        <taxon>Marasmiineae</taxon>
        <taxon>Marasmiaceae</taxon>
        <taxon>Moniliophthora</taxon>
    </lineage>
</organism>
<dbReference type="PANTHER" id="PTHR12710:SF0">
    <property type="entry name" value="NUCLEAR PROTEIN LOCALIZATION PROTEIN 4 HOMOLOG"/>
    <property type="match status" value="1"/>
</dbReference>
<dbReference type="InterPro" id="IPR037518">
    <property type="entry name" value="MPN"/>
</dbReference>
<dbReference type="Proteomes" id="UP000054988">
    <property type="component" value="Unassembled WGS sequence"/>
</dbReference>
<sequence>MKVNYSEFKVSQTSAELVRSDDSAYAYTVRVISNLAQFHIYWTSWSKDGNFRFDLSPGADIMDLFEKILETSVNADKQSFTISNMPRGNETPLLSLKGRSLKNIGLNHGDLVFVHYKSMEENPAVLTQPSSSKTQASSKDIATSRPWELVQEDPVDAYWRARDGKIPRQRDAQFCKHGPKGMCDYCMPLEPYDATHHTKNGIKHLSYHAHIRKLTPKSSSDATSLLPPLNPLDYKVKVPCTAGNHPPWPASICTTCQPSAITLQSQPFRMVDHLEIASMEIVDRFLNAWRRTGMQRFGWLIGRYEPYDKVPMGIKAVVEAIHEPPQEGELDGLTLGIPWEDEPRVRALAAQSSPPLTIVGHVFTDLVPTEEDRTKNVYKRHPQSFLMSSLEAIFAATIQSQNPTSSKSSPTGKFSSRMVTAILTATEDGQVDVSAYQVSEQATAMVEADMIEASVDPSIVRLKEEDRRIDSARYIPDVFFTYKNEYGLEVKKSAKPAFPVEYLMVNVTHGFPQNPSPMFRSTQFQIENRPGLEDQTIESVLAQLSRMDAPNILDSKHASPGEAQKTFALAKWLSDWHLIAFLDTTQLLSPTDINLLLTTASNPKLLEDQSALDPVLTSDGWQTLMTFAREQAPRQSASRMADDIPQDVLDQIAADEAAARASAGNGGDDWEGAGGSGTKTCPHSVALDDANYCKANPSSRARIPSEYPLFSSKRATMFQATPLSFITTVVLLPVPPVLGGGFHFLVGSSTILGSEPDISAVLTDSRDYGYDGLLNSQFVLQWENEDDKEFNGEVCGVNLDFYPASARRSGVLSEWWRRN</sequence>
<dbReference type="PROSITE" id="PS50249">
    <property type="entry name" value="MPN"/>
    <property type="match status" value="1"/>
</dbReference>
<evidence type="ECO:0000256" key="3">
    <source>
        <dbReference type="ARBA" id="ARBA00011025"/>
    </source>
</evidence>
<proteinExistence type="inferred from homology"/>
<dbReference type="InterPro" id="IPR016563">
    <property type="entry name" value="Npl4"/>
</dbReference>
<feature type="domain" description="MPN" evidence="5">
    <location>
        <begin position="274"/>
        <end position="414"/>
    </location>
</feature>
<evidence type="ECO:0000256" key="2">
    <source>
        <dbReference type="ARBA" id="ARBA00004556"/>
    </source>
</evidence>
<dbReference type="EMBL" id="LATX01002176">
    <property type="protein sequence ID" value="KTB33347.1"/>
    <property type="molecule type" value="Genomic_DNA"/>
</dbReference>
<dbReference type="Gene3D" id="3.10.20.90">
    <property type="entry name" value="Phosphatidylinositol 3-kinase Catalytic Subunit, Chain A, domain 1"/>
    <property type="match status" value="1"/>
</dbReference>
<comment type="similarity">
    <text evidence="3">Belongs to the NPL4 family.</text>
</comment>
<evidence type="ECO:0000256" key="1">
    <source>
        <dbReference type="ARBA" id="ARBA00004335"/>
    </source>
</evidence>
<dbReference type="InterPro" id="IPR007717">
    <property type="entry name" value="NPL4_C"/>
</dbReference>
<gene>
    <name evidence="6" type="ORF">WG66_13965</name>
</gene>
<dbReference type="GO" id="GO:0031965">
    <property type="term" value="C:nuclear membrane"/>
    <property type="evidence" value="ECO:0007669"/>
    <property type="project" value="UniProtKB-SubCell"/>
</dbReference>
<dbReference type="GO" id="GO:0048471">
    <property type="term" value="C:perinuclear region of cytoplasm"/>
    <property type="evidence" value="ECO:0007669"/>
    <property type="project" value="UniProtKB-SubCell"/>
</dbReference>
<evidence type="ECO:0000313" key="7">
    <source>
        <dbReference type="Proteomes" id="UP000054988"/>
    </source>
</evidence>